<keyword evidence="3" id="KW-0963">Cytoplasm</keyword>
<evidence type="ECO:0000313" key="9">
    <source>
        <dbReference type="EMBL" id="GCC40401.1"/>
    </source>
</evidence>
<evidence type="ECO:0000259" key="8">
    <source>
        <dbReference type="PROSITE" id="PS51263"/>
    </source>
</evidence>
<dbReference type="SUPFAM" id="SSF55753">
    <property type="entry name" value="Actin depolymerizing proteins"/>
    <property type="match status" value="1"/>
</dbReference>
<comment type="subunit">
    <text evidence="7">Interacts with G-actin; ADP-actin form.</text>
</comment>
<dbReference type="PROSITE" id="PS51263">
    <property type="entry name" value="ADF_H"/>
    <property type="match status" value="1"/>
</dbReference>
<evidence type="ECO:0000256" key="3">
    <source>
        <dbReference type="ARBA" id="ARBA00022490"/>
    </source>
</evidence>
<name>A0A401TCM1_CHIPU</name>
<feature type="domain" description="ADF-H" evidence="8">
    <location>
        <begin position="1"/>
        <end position="102"/>
    </location>
</feature>
<dbReference type="InterPro" id="IPR028458">
    <property type="entry name" value="Twinfilin"/>
</dbReference>
<evidence type="ECO:0000256" key="1">
    <source>
        <dbReference type="ARBA" id="ARBA00004245"/>
    </source>
</evidence>
<sequence>VVGECRPPVASWDSDYDELLLPLLKPNVPCYILYRLDSRNAQGFQWIFISWIPESSAVRQKMLYAATRATLKNEFGGGHLKDEISATQREDITLSGYQKHLASESAPAPLTAAEQELQQLKITE</sequence>
<dbReference type="Gene3D" id="3.40.20.10">
    <property type="entry name" value="Severin"/>
    <property type="match status" value="1"/>
</dbReference>
<keyword evidence="6" id="KW-0206">Cytoskeleton</keyword>
<dbReference type="PANTHER" id="PTHR13759:SF1">
    <property type="entry name" value="TWINFILIN"/>
    <property type="match status" value="1"/>
</dbReference>
<dbReference type="GO" id="GO:0030016">
    <property type="term" value="C:myofibril"/>
    <property type="evidence" value="ECO:0007669"/>
    <property type="project" value="TreeGrafter"/>
</dbReference>
<dbReference type="GO" id="GO:0005884">
    <property type="term" value="C:actin filament"/>
    <property type="evidence" value="ECO:0007669"/>
    <property type="project" value="TreeGrafter"/>
</dbReference>
<dbReference type="InterPro" id="IPR002108">
    <property type="entry name" value="ADF-H"/>
</dbReference>
<dbReference type="EMBL" id="BEZZ01037311">
    <property type="protein sequence ID" value="GCC40401.1"/>
    <property type="molecule type" value="Genomic_DNA"/>
</dbReference>
<feature type="non-terminal residue" evidence="9">
    <location>
        <position position="124"/>
    </location>
</feature>
<dbReference type="PANTHER" id="PTHR13759">
    <property type="entry name" value="TWINFILIN"/>
    <property type="match status" value="1"/>
</dbReference>
<evidence type="ECO:0000256" key="7">
    <source>
        <dbReference type="ARBA" id="ARBA00038532"/>
    </source>
</evidence>
<evidence type="ECO:0000256" key="6">
    <source>
        <dbReference type="ARBA" id="ARBA00023212"/>
    </source>
</evidence>
<dbReference type="CDD" id="cd11285">
    <property type="entry name" value="ADF_Twf-N_like"/>
    <property type="match status" value="1"/>
</dbReference>
<gene>
    <name evidence="9" type="ORF">chiPu_0024337</name>
</gene>
<dbReference type="GO" id="GO:0051015">
    <property type="term" value="F:actin filament binding"/>
    <property type="evidence" value="ECO:0007669"/>
    <property type="project" value="TreeGrafter"/>
</dbReference>
<evidence type="ECO:0000256" key="4">
    <source>
        <dbReference type="ARBA" id="ARBA00022737"/>
    </source>
</evidence>
<dbReference type="Proteomes" id="UP000287033">
    <property type="component" value="Unassembled WGS sequence"/>
</dbReference>
<dbReference type="GO" id="GO:0010976">
    <property type="term" value="P:positive regulation of neuron projection development"/>
    <property type="evidence" value="ECO:0007669"/>
    <property type="project" value="TreeGrafter"/>
</dbReference>
<dbReference type="AlphaFoldDB" id="A0A401TCM1"/>
<dbReference type="GO" id="GO:0030042">
    <property type="term" value="P:actin filament depolymerization"/>
    <property type="evidence" value="ECO:0007669"/>
    <property type="project" value="TreeGrafter"/>
</dbReference>
<dbReference type="STRING" id="137246.A0A401TCM1"/>
<reference evidence="9 10" key="1">
    <citation type="journal article" date="2018" name="Nat. Ecol. Evol.">
        <title>Shark genomes provide insights into elasmobranch evolution and the origin of vertebrates.</title>
        <authorList>
            <person name="Hara Y"/>
            <person name="Yamaguchi K"/>
            <person name="Onimaru K"/>
            <person name="Kadota M"/>
            <person name="Koyanagi M"/>
            <person name="Keeley SD"/>
            <person name="Tatsumi K"/>
            <person name="Tanaka K"/>
            <person name="Motone F"/>
            <person name="Kageyama Y"/>
            <person name="Nozu R"/>
            <person name="Adachi N"/>
            <person name="Nishimura O"/>
            <person name="Nakagawa R"/>
            <person name="Tanegashima C"/>
            <person name="Kiyatake I"/>
            <person name="Matsumoto R"/>
            <person name="Murakumo K"/>
            <person name="Nishida K"/>
            <person name="Terakita A"/>
            <person name="Kuratani S"/>
            <person name="Sato K"/>
            <person name="Hyodo S Kuraku.S."/>
        </authorList>
    </citation>
    <scope>NUCLEOTIDE SEQUENCE [LARGE SCALE GENOMIC DNA]</scope>
</reference>
<keyword evidence="10" id="KW-1185">Reference proteome</keyword>
<evidence type="ECO:0000256" key="2">
    <source>
        <dbReference type="ARBA" id="ARBA00009557"/>
    </source>
</evidence>
<dbReference type="GO" id="GO:0010591">
    <property type="term" value="P:regulation of lamellipodium assembly"/>
    <property type="evidence" value="ECO:0007669"/>
    <property type="project" value="TreeGrafter"/>
</dbReference>
<comment type="similarity">
    <text evidence="2">Belongs to the actin-binding proteins ADF family. Twinfilin subfamily.</text>
</comment>
<comment type="subcellular location">
    <subcellularLocation>
        <location evidence="1">Cytoplasm</location>
        <location evidence="1">Cytoskeleton</location>
    </subcellularLocation>
</comment>
<organism evidence="9 10">
    <name type="scientific">Chiloscyllium punctatum</name>
    <name type="common">Brownbanded bambooshark</name>
    <name type="synonym">Hemiscyllium punctatum</name>
    <dbReference type="NCBI Taxonomy" id="137246"/>
    <lineage>
        <taxon>Eukaryota</taxon>
        <taxon>Metazoa</taxon>
        <taxon>Chordata</taxon>
        <taxon>Craniata</taxon>
        <taxon>Vertebrata</taxon>
        <taxon>Chondrichthyes</taxon>
        <taxon>Elasmobranchii</taxon>
        <taxon>Galeomorphii</taxon>
        <taxon>Galeoidea</taxon>
        <taxon>Orectolobiformes</taxon>
        <taxon>Hemiscylliidae</taxon>
        <taxon>Chiloscyllium</taxon>
    </lineage>
</organism>
<dbReference type="GO" id="GO:0003785">
    <property type="term" value="F:actin monomer binding"/>
    <property type="evidence" value="ECO:0007669"/>
    <property type="project" value="TreeGrafter"/>
</dbReference>
<dbReference type="OMA" id="HILDEMF"/>
<dbReference type="InterPro" id="IPR029006">
    <property type="entry name" value="ADF-H/Gelsolin-like_dom_sf"/>
</dbReference>
<accession>A0A401TCM1</accession>
<dbReference type="FunFam" id="3.40.20.10:FF:000042">
    <property type="entry name" value="Actin depolymerizing protein"/>
    <property type="match status" value="1"/>
</dbReference>
<feature type="non-terminal residue" evidence="9">
    <location>
        <position position="1"/>
    </location>
</feature>
<evidence type="ECO:0000313" key="10">
    <source>
        <dbReference type="Proteomes" id="UP000287033"/>
    </source>
</evidence>
<protein>
    <recommendedName>
        <fullName evidence="8">ADF-H domain-containing protein</fullName>
    </recommendedName>
</protein>
<keyword evidence="4" id="KW-0677">Repeat</keyword>
<comment type="caution">
    <text evidence="9">The sequence shown here is derived from an EMBL/GenBank/DDBJ whole genome shotgun (WGS) entry which is preliminary data.</text>
</comment>
<keyword evidence="5" id="KW-0009">Actin-binding</keyword>
<proteinExistence type="inferred from homology"/>
<dbReference type="SMART" id="SM00102">
    <property type="entry name" value="ADF"/>
    <property type="match status" value="1"/>
</dbReference>
<dbReference type="GO" id="GO:0051016">
    <property type="term" value="P:barbed-end actin filament capping"/>
    <property type="evidence" value="ECO:0007669"/>
    <property type="project" value="TreeGrafter"/>
</dbReference>
<dbReference type="OrthoDB" id="10006997at2759"/>
<dbReference type="Pfam" id="PF00241">
    <property type="entry name" value="Cofilin_ADF"/>
    <property type="match status" value="1"/>
</dbReference>
<evidence type="ECO:0000256" key="5">
    <source>
        <dbReference type="ARBA" id="ARBA00023203"/>
    </source>
</evidence>